<evidence type="ECO:0000256" key="3">
    <source>
        <dbReference type="SAM" id="Phobius"/>
    </source>
</evidence>
<dbReference type="EMBL" id="CATOUU010000972">
    <property type="protein sequence ID" value="CAI9964131.1"/>
    <property type="molecule type" value="Genomic_DNA"/>
</dbReference>
<evidence type="ECO:0000313" key="6">
    <source>
        <dbReference type="Proteomes" id="UP001642409"/>
    </source>
</evidence>
<comment type="caution">
    <text evidence="4">The sequence shown here is derived from an EMBL/GenBank/DDBJ whole genome shotgun (WGS) entry which is preliminary data.</text>
</comment>
<feature type="compositionally biased region" description="Basic and acidic residues" evidence="2">
    <location>
        <begin position="154"/>
        <end position="163"/>
    </location>
</feature>
<feature type="region of interest" description="Disordered" evidence="2">
    <location>
        <begin position="145"/>
        <end position="168"/>
    </location>
</feature>
<keyword evidence="1" id="KW-0175">Coiled coil</keyword>
<name>A0AA86QZJ1_9EUKA</name>
<keyword evidence="3" id="KW-0812">Transmembrane</keyword>
<evidence type="ECO:0000256" key="2">
    <source>
        <dbReference type="SAM" id="MobiDB-lite"/>
    </source>
</evidence>
<feature type="transmembrane region" description="Helical" evidence="3">
    <location>
        <begin position="176"/>
        <end position="197"/>
    </location>
</feature>
<feature type="coiled-coil region" evidence="1">
    <location>
        <begin position="6"/>
        <end position="33"/>
    </location>
</feature>
<proteinExistence type="predicted"/>
<sequence>MSAKSQDALKAQIAAEKEVIKDLNKIKRQLRTNIIKASAHDIFLVQSAIQQLPKSTQDILNILCGSDTSLQRSIDYNLKNLDVFKQLILDDRFVIKNSVSQIAQKLEPAILQIIKSYNISTEQPQIATLGYDATYLSTYSRKLHNGKKSGMSDVKPKEKDKLPRGRPQQKPVRNMFLFMLSMVNANFPTFITCAFFTTSGSASYLTDKIVAALEQIYATQNINIIYKVVDGDRYIYHNYVTKIYNEIKQNYLLTSKFVAVKQLIDKVPQIILCDDLHAQKRCRNFLLEWKMTFSLDLSTISQWQIVDIRALKFIPVYVREDCFNQNEYFKMSDKASINLLNPAHIHEYIQFGYYELCYLARKLQQRYLADLDQPGAVQFQKVAEIPYFNQKYKIQKTRQFLTLELMKEIHVRTNSIIDILENQSNINTFALTTSPVESQFGLCKINVVVNKHHKI</sequence>
<evidence type="ECO:0000256" key="1">
    <source>
        <dbReference type="SAM" id="Coils"/>
    </source>
</evidence>
<keyword evidence="3" id="KW-1133">Transmembrane helix</keyword>
<keyword evidence="3" id="KW-0472">Membrane</keyword>
<dbReference type="Proteomes" id="UP001642409">
    <property type="component" value="Unassembled WGS sequence"/>
</dbReference>
<dbReference type="EMBL" id="CAXDID020000035">
    <property type="protein sequence ID" value="CAL5996641.1"/>
    <property type="molecule type" value="Genomic_DNA"/>
</dbReference>
<evidence type="ECO:0000313" key="5">
    <source>
        <dbReference type="EMBL" id="CAL5996641.1"/>
    </source>
</evidence>
<evidence type="ECO:0000313" key="4">
    <source>
        <dbReference type="EMBL" id="CAI9964131.1"/>
    </source>
</evidence>
<protein>
    <submittedName>
        <fullName evidence="5">Hypothetical_protein</fullName>
    </submittedName>
</protein>
<organism evidence="4">
    <name type="scientific">Hexamita inflata</name>
    <dbReference type="NCBI Taxonomy" id="28002"/>
    <lineage>
        <taxon>Eukaryota</taxon>
        <taxon>Metamonada</taxon>
        <taxon>Diplomonadida</taxon>
        <taxon>Hexamitidae</taxon>
        <taxon>Hexamitinae</taxon>
        <taxon>Hexamita</taxon>
    </lineage>
</organism>
<keyword evidence="6" id="KW-1185">Reference proteome</keyword>
<reference evidence="4" key="1">
    <citation type="submission" date="2023-06" db="EMBL/GenBank/DDBJ databases">
        <authorList>
            <person name="Kurt Z."/>
        </authorList>
    </citation>
    <scope>NUCLEOTIDE SEQUENCE</scope>
</reference>
<accession>A0AA86QZJ1</accession>
<reference evidence="5 6" key="2">
    <citation type="submission" date="2024-07" db="EMBL/GenBank/DDBJ databases">
        <authorList>
            <person name="Akdeniz Z."/>
        </authorList>
    </citation>
    <scope>NUCLEOTIDE SEQUENCE [LARGE SCALE GENOMIC DNA]</scope>
</reference>
<dbReference type="AlphaFoldDB" id="A0AA86QZJ1"/>
<gene>
    <name evidence="5" type="ORF">HINF_LOCUS14861</name>
    <name evidence="4" type="ORF">HINF_LOCUS51776</name>
</gene>